<dbReference type="Pfam" id="PF06745">
    <property type="entry name" value="ATPase"/>
    <property type="match status" value="1"/>
</dbReference>
<dbReference type="PANTHER" id="PTHR43637:SF3">
    <property type="entry name" value="FLAGELLA-RELATED PROTEIN H-RELATED"/>
    <property type="match status" value="1"/>
</dbReference>
<accession>A0AA90TYW5</accession>
<dbReference type="InterPro" id="IPR010624">
    <property type="entry name" value="KaiC_dom"/>
</dbReference>
<comment type="caution">
    <text evidence="4">The sequence shown here is derived from an EMBL/GenBank/DDBJ whole genome shotgun (WGS) entry which is preliminary data.</text>
</comment>
<evidence type="ECO:0000313" key="4">
    <source>
        <dbReference type="EMBL" id="MDR6222223.1"/>
    </source>
</evidence>
<dbReference type="Proteomes" id="UP001185015">
    <property type="component" value="Unassembled WGS sequence"/>
</dbReference>
<name>A0AA90TYW5_9EURY</name>
<gene>
    <name evidence="4" type="ORF">J2750_000668</name>
</gene>
<dbReference type="PANTHER" id="PTHR43637">
    <property type="entry name" value="UPF0273 PROTEIN TM_0370"/>
    <property type="match status" value="1"/>
</dbReference>
<dbReference type="RefSeq" id="WP_270095652.1">
    <property type="nucleotide sequence ID" value="NZ_JAQFFK010000001.1"/>
</dbReference>
<dbReference type="InterPro" id="IPR027417">
    <property type="entry name" value="P-loop_NTPase"/>
</dbReference>
<sequence length="257" mass="28802">MSKMDYSFNGTEGYRVPTGVMSLDVQLGGGVPPGTTILVLAEPGASSEVFAQQFIYGGLVNQEEVYYFSAEHPTQEIVEDMNNFGWNIEKQIDEGKVDFIDAYTTRFSNILPNKNFSDHSAKDFLKLNTDAMNLLKSSVTKERKGPYRGVVDSISYFLRSYELNSVIEAIEIISSIGKLTKSVQLVMMTGGMHDPKVENNLKSVCDGVIEFRMKERGSEIERSILIRKMRGMIPPDKTISYNITHKGVELETTTRVL</sequence>
<proteinExistence type="predicted"/>
<feature type="domain" description="KaiC" evidence="3">
    <location>
        <begin position="14"/>
        <end position="257"/>
    </location>
</feature>
<dbReference type="GO" id="GO:0005524">
    <property type="term" value="F:ATP binding"/>
    <property type="evidence" value="ECO:0007669"/>
    <property type="project" value="UniProtKB-KW"/>
</dbReference>
<evidence type="ECO:0000256" key="2">
    <source>
        <dbReference type="ARBA" id="ARBA00022840"/>
    </source>
</evidence>
<dbReference type="SUPFAM" id="SSF52540">
    <property type="entry name" value="P-loop containing nucleoside triphosphate hydrolases"/>
    <property type="match status" value="1"/>
</dbReference>
<keyword evidence="5" id="KW-1185">Reference proteome</keyword>
<dbReference type="EMBL" id="JAVDQI010000002">
    <property type="protein sequence ID" value="MDR6222223.1"/>
    <property type="molecule type" value="Genomic_DNA"/>
</dbReference>
<organism evidence="4 5">
    <name type="scientific">Methanococcoides alaskense</name>
    <dbReference type="NCBI Taxonomy" id="325778"/>
    <lineage>
        <taxon>Archaea</taxon>
        <taxon>Methanobacteriati</taxon>
        <taxon>Methanobacteriota</taxon>
        <taxon>Stenosarchaea group</taxon>
        <taxon>Methanomicrobia</taxon>
        <taxon>Methanosarcinales</taxon>
        <taxon>Methanosarcinaceae</taxon>
        <taxon>Methanococcoides</taxon>
    </lineage>
</organism>
<dbReference type="InterPro" id="IPR014774">
    <property type="entry name" value="KaiC-like_dom"/>
</dbReference>
<dbReference type="Gene3D" id="3.40.50.300">
    <property type="entry name" value="P-loop containing nucleotide triphosphate hydrolases"/>
    <property type="match status" value="1"/>
</dbReference>
<evidence type="ECO:0000259" key="3">
    <source>
        <dbReference type="PROSITE" id="PS51146"/>
    </source>
</evidence>
<reference evidence="4 5" key="1">
    <citation type="submission" date="2023-07" db="EMBL/GenBank/DDBJ databases">
        <title>Genomic Encyclopedia of Type Strains, Phase IV (KMG-IV): sequencing the most valuable type-strain genomes for metagenomic binning, comparative biology and taxonomic classification.</title>
        <authorList>
            <person name="Goeker M."/>
        </authorList>
    </citation>
    <scope>NUCLEOTIDE SEQUENCE [LARGE SCALE GENOMIC DNA]</scope>
    <source>
        <strain evidence="4 5">DSM 17273</strain>
    </source>
</reference>
<evidence type="ECO:0000256" key="1">
    <source>
        <dbReference type="ARBA" id="ARBA00022741"/>
    </source>
</evidence>
<protein>
    <submittedName>
        <fullName evidence="4">KaiC/GvpD/RAD55 family RecA-like ATPase</fullName>
    </submittedName>
</protein>
<keyword evidence="2" id="KW-0067">ATP-binding</keyword>
<dbReference type="AlphaFoldDB" id="A0AA90TYW5"/>
<dbReference type="PROSITE" id="PS51146">
    <property type="entry name" value="KAIC"/>
    <property type="match status" value="1"/>
</dbReference>
<keyword evidence="1" id="KW-0547">Nucleotide-binding</keyword>
<evidence type="ECO:0000313" key="5">
    <source>
        <dbReference type="Proteomes" id="UP001185015"/>
    </source>
</evidence>